<evidence type="ECO:0000313" key="2">
    <source>
        <dbReference type="Proteomes" id="UP000292564"/>
    </source>
</evidence>
<reference evidence="1 2" key="1">
    <citation type="submission" date="2019-02" db="EMBL/GenBank/DDBJ databases">
        <title>Sequencing the genomes of 1000 actinobacteria strains.</title>
        <authorList>
            <person name="Klenk H.-P."/>
        </authorList>
    </citation>
    <scope>NUCLEOTIDE SEQUENCE [LARGE SCALE GENOMIC DNA]</scope>
    <source>
        <strain evidence="1 2">DSM 45162</strain>
    </source>
</reference>
<dbReference type="EMBL" id="SHKY01000001">
    <property type="protein sequence ID" value="RZU54203.1"/>
    <property type="molecule type" value="Genomic_DNA"/>
</dbReference>
<dbReference type="InterPro" id="IPR029069">
    <property type="entry name" value="HotDog_dom_sf"/>
</dbReference>
<proteinExistence type="predicted"/>
<keyword evidence="2" id="KW-1185">Reference proteome</keyword>
<sequence>MSATTKPQPPVLSLYRRLARRPFGRRLFSLAVSWKAPYFRSIGAVFVDLAPGRGEVAARNRWRVHNHIGTFHAIACCNLAELAAGTTIEVSVPASHRWIPKGMTVSYLAKAETDLRAVAVVEDLTGLAADESREVVVPVDVIDTRGTTVVHADITMWVTPRRREAVVDAPAAGPRA</sequence>
<dbReference type="SUPFAM" id="SSF54637">
    <property type="entry name" value="Thioesterase/thiol ester dehydrase-isomerase"/>
    <property type="match status" value="1"/>
</dbReference>
<dbReference type="CDD" id="cd03443">
    <property type="entry name" value="PaaI_thioesterase"/>
    <property type="match status" value="1"/>
</dbReference>
<accession>A0A4Q7ZUA6</accession>
<dbReference type="RefSeq" id="WP_130512590.1">
    <property type="nucleotide sequence ID" value="NZ_SHKY01000001.1"/>
</dbReference>
<evidence type="ECO:0000313" key="1">
    <source>
        <dbReference type="EMBL" id="RZU54203.1"/>
    </source>
</evidence>
<gene>
    <name evidence="1" type="ORF">EV385_6151</name>
</gene>
<name>A0A4Q7ZUA6_9ACTN</name>
<comment type="caution">
    <text evidence="1">The sequence shown here is derived from an EMBL/GenBank/DDBJ whole genome shotgun (WGS) entry which is preliminary data.</text>
</comment>
<protein>
    <submittedName>
        <fullName evidence="1">Acyl-coenzyme A thioesterase PaaI-like protein</fullName>
    </submittedName>
</protein>
<dbReference type="OrthoDB" id="793353at2"/>
<dbReference type="Proteomes" id="UP000292564">
    <property type="component" value="Unassembled WGS sequence"/>
</dbReference>
<dbReference type="AlphaFoldDB" id="A0A4Q7ZUA6"/>
<dbReference type="InterPro" id="IPR027961">
    <property type="entry name" value="DUF4442"/>
</dbReference>
<organism evidence="1 2">
    <name type="scientific">Krasilnikovia cinnamomea</name>
    <dbReference type="NCBI Taxonomy" id="349313"/>
    <lineage>
        <taxon>Bacteria</taxon>
        <taxon>Bacillati</taxon>
        <taxon>Actinomycetota</taxon>
        <taxon>Actinomycetes</taxon>
        <taxon>Micromonosporales</taxon>
        <taxon>Micromonosporaceae</taxon>
        <taxon>Krasilnikovia</taxon>
    </lineage>
</organism>
<dbReference type="Gene3D" id="3.10.129.10">
    <property type="entry name" value="Hotdog Thioesterase"/>
    <property type="match status" value="1"/>
</dbReference>
<dbReference type="Pfam" id="PF14539">
    <property type="entry name" value="DUF4442"/>
    <property type="match status" value="1"/>
</dbReference>